<dbReference type="Proteomes" id="UP001482620">
    <property type="component" value="Unassembled WGS sequence"/>
</dbReference>
<protein>
    <submittedName>
        <fullName evidence="2">Uncharacterized protein</fullName>
    </submittedName>
</protein>
<comment type="caution">
    <text evidence="2">The sequence shown here is derived from an EMBL/GenBank/DDBJ whole genome shotgun (WGS) entry which is preliminary data.</text>
</comment>
<feature type="compositionally biased region" description="Basic residues" evidence="1">
    <location>
        <begin position="70"/>
        <end position="79"/>
    </location>
</feature>
<accession>A0ABV0TCD5</accession>
<keyword evidence="3" id="KW-1185">Reference proteome</keyword>
<gene>
    <name evidence="2" type="ORF">ILYODFUR_021538</name>
</gene>
<proteinExistence type="predicted"/>
<dbReference type="EMBL" id="JAHRIQ010025475">
    <property type="protein sequence ID" value="MEQ2229701.1"/>
    <property type="molecule type" value="Genomic_DNA"/>
</dbReference>
<sequence>MASEIEATGAAEGNVKACVDRGWGFCERNVIRCQCEKVAHKDRIWSKRRRGPDRVTLMDTSPQRLEKERKRGRKKAQRKRERERMGGELQREGSVLRLKVRIIKKESW</sequence>
<name>A0ABV0TCD5_9TELE</name>
<evidence type="ECO:0000313" key="2">
    <source>
        <dbReference type="EMBL" id="MEQ2229701.1"/>
    </source>
</evidence>
<evidence type="ECO:0000256" key="1">
    <source>
        <dbReference type="SAM" id="MobiDB-lite"/>
    </source>
</evidence>
<organism evidence="2 3">
    <name type="scientific">Ilyodon furcidens</name>
    <name type="common">goldbreast splitfin</name>
    <dbReference type="NCBI Taxonomy" id="33524"/>
    <lineage>
        <taxon>Eukaryota</taxon>
        <taxon>Metazoa</taxon>
        <taxon>Chordata</taxon>
        <taxon>Craniata</taxon>
        <taxon>Vertebrata</taxon>
        <taxon>Euteleostomi</taxon>
        <taxon>Actinopterygii</taxon>
        <taxon>Neopterygii</taxon>
        <taxon>Teleostei</taxon>
        <taxon>Neoteleostei</taxon>
        <taxon>Acanthomorphata</taxon>
        <taxon>Ovalentaria</taxon>
        <taxon>Atherinomorphae</taxon>
        <taxon>Cyprinodontiformes</taxon>
        <taxon>Goodeidae</taxon>
        <taxon>Ilyodon</taxon>
    </lineage>
</organism>
<reference evidence="2 3" key="1">
    <citation type="submission" date="2021-06" db="EMBL/GenBank/DDBJ databases">
        <authorList>
            <person name="Palmer J.M."/>
        </authorList>
    </citation>
    <scope>NUCLEOTIDE SEQUENCE [LARGE SCALE GENOMIC DNA]</scope>
    <source>
        <strain evidence="3">if_2019</strain>
        <tissue evidence="2">Muscle</tissue>
    </source>
</reference>
<feature type="region of interest" description="Disordered" evidence="1">
    <location>
        <begin position="46"/>
        <end position="89"/>
    </location>
</feature>
<feature type="compositionally biased region" description="Basic and acidic residues" evidence="1">
    <location>
        <begin position="80"/>
        <end position="89"/>
    </location>
</feature>
<evidence type="ECO:0000313" key="3">
    <source>
        <dbReference type="Proteomes" id="UP001482620"/>
    </source>
</evidence>